<comment type="caution">
    <text evidence="1">The sequence shown here is derived from an EMBL/GenBank/DDBJ whole genome shotgun (WGS) entry which is preliminary data.</text>
</comment>
<gene>
    <name evidence="1" type="ORF">ACFPZN_04080</name>
</gene>
<dbReference type="EMBL" id="JBHSON010000004">
    <property type="protein sequence ID" value="MFC5744787.1"/>
    <property type="molecule type" value="Genomic_DNA"/>
</dbReference>
<evidence type="ECO:0000313" key="1">
    <source>
        <dbReference type="EMBL" id="MFC5744787.1"/>
    </source>
</evidence>
<reference evidence="2" key="1">
    <citation type="journal article" date="2019" name="Int. J. Syst. Evol. Microbiol.">
        <title>The Global Catalogue of Microorganisms (GCM) 10K type strain sequencing project: providing services to taxonomists for standard genome sequencing and annotation.</title>
        <authorList>
            <consortium name="The Broad Institute Genomics Platform"/>
            <consortium name="The Broad Institute Genome Sequencing Center for Infectious Disease"/>
            <person name="Wu L."/>
            <person name="Ma J."/>
        </authorList>
    </citation>
    <scope>NUCLEOTIDE SEQUENCE [LARGE SCALE GENOMIC DNA]</scope>
    <source>
        <strain evidence="2">KCTC 42087</strain>
    </source>
</reference>
<sequence>MTAHSTGTGHLPQLAAVSWACTCGHAHVLDYGPSAPPDWALRVAAAQAHTHTTIASLRALTRPLETRCNPES</sequence>
<keyword evidence="2" id="KW-1185">Reference proteome</keyword>
<accession>A0ABW0ZQ79</accession>
<name>A0ABW0ZQ79_9ACTN</name>
<proteinExistence type="predicted"/>
<protein>
    <submittedName>
        <fullName evidence="1">Uncharacterized protein</fullName>
    </submittedName>
</protein>
<dbReference type="RefSeq" id="WP_378280256.1">
    <property type="nucleotide sequence ID" value="NZ_JBHSON010000004.1"/>
</dbReference>
<evidence type="ECO:0000313" key="2">
    <source>
        <dbReference type="Proteomes" id="UP001596074"/>
    </source>
</evidence>
<dbReference type="Proteomes" id="UP001596074">
    <property type="component" value="Unassembled WGS sequence"/>
</dbReference>
<organism evidence="1 2">
    <name type="scientific">Actinomadura rugatobispora</name>
    <dbReference type="NCBI Taxonomy" id="1994"/>
    <lineage>
        <taxon>Bacteria</taxon>
        <taxon>Bacillati</taxon>
        <taxon>Actinomycetota</taxon>
        <taxon>Actinomycetes</taxon>
        <taxon>Streptosporangiales</taxon>
        <taxon>Thermomonosporaceae</taxon>
        <taxon>Actinomadura</taxon>
    </lineage>
</organism>